<keyword evidence="3" id="KW-1185">Reference proteome</keyword>
<sequence length="495" mass="55722">MERARWRYVMRATLNIADPLFVSAPNGGGVLYIHRHLLLPLTTEDATGLALIHDGLLWCAQSEPFNTIKEVRHGILRSTPLSPHHLDLHDIAVGPDGIYAVYTETNEVVRLDESYGVIERWSFGDEPDSAHVNCVASYQGRLLASQFGPFATHRGYKGRTYATGRVIDVRSGEVLIDGLSQPHSLVVAGNELWLCSSEDRTLLVFDKDFRQQRQFSLPGYTRGLAVGTESIYVGLSRSRNIQEREAGEFSSAVIAVLDRKSFTVTGYMPVPCNEIYDIRIAPSVELVTDVMASLWVRERAEQSKLLEATRLTMEREAQQRAHTEMELRNHFAALQRQHVASLDARSTSEAALVAVREELTTTRRESDVALDTLRYELATALRKGELALDAVRIELATAQRESDLALDAARVELIATRREVAARDSAIELVERELSQITTSRYWRWTWPARAAMQLLRGHGLIGRWDRQLAGRARQQVRRFRGRARILLQEDAGAT</sequence>
<feature type="non-terminal residue" evidence="2">
    <location>
        <position position="495"/>
    </location>
</feature>
<dbReference type="Pfam" id="PF16261">
    <property type="entry name" value="DUF4915"/>
    <property type="match status" value="1"/>
</dbReference>
<name>A0A3S0PJ46_9GAMM</name>
<protein>
    <submittedName>
        <fullName evidence="2">DUF4915 domain-containing protein</fullName>
    </submittedName>
</protein>
<dbReference type="InterPro" id="IPR017481">
    <property type="entry name" value="CHP03032"/>
</dbReference>
<dbReference type="EMBL" id="RYZR01000002">
    <property type="protein sequence ID" value="RUL66830.1"/>
    <property type="molecule type" value="Genomic_DNA"/>
</dbReference>
<reference evidence="2 3" key="1">
    <citation type="submission" date="2018-12" db="EMBL/GenBank/DDBJ databases">
        <title>Dyella dinghuensis sp. nov. DHOA06 and Dyella choica sp. nov. 4M-K27, isolated from forest soil.</title>
        <authorList>
            <person name="Qiu L.-H."/>
            <person name="Gao Z.-H."/>
        </authorList>
    </citation>
    <scope>NUCLEOTIDE SEQUENCE [LARGE SCALE GENOMIC DNA]</scope>
    <source>
        <strain evidence="2 3">DHOA06</strain>
    </source>
</reference>
<accession>A0A3S0PJ46</accession>
<feature type="domain" description="Conserved hypothetical protein CHP03032" evidence="1">
    <location>
        <begin position="85"/>
        <end position="285"/>
    </location>
</feature>
<dbReference type="SUPFAM" id="SSF63829">
    <property type="entry name" value="Calcium-dependent phosphotriesterase"/>
    <property type="match status" value="1"/>
</dbReference>
<evidence type="ECO:0000259" key="1">
    <source>
        <dbReference type="Pfam" id="PF16261"/>
    </source>
</evidence>
<dbReference type="AlphaFoldDB" id="A0A3S0PJ46"/>
<comment type="caution">
    <text evidence="2">The sequence shown here is derived from an EMBL/GenBank/DDBJ whole genome shotgun (WGS) entry which is preliminary data.</text>
</comment>
<proteinExistence type="predicted"/>
<dbReference type="Proteomes" id="UP000267077">
    <property type="component" value="Unassembled WGS sequence"/>
</dbReference>
<organism evidence="2 3">
    <name type="scientific">Dyella dinghuensis</name>
    <dbReference type="NCBI Taxonomy" id="1920169"/>
    <lineage>
        <taxon>Bacteria</taxon>
        <taxon>Pseudomonadati</taxon>
        <taxon>Pseudomonadota</taxon>
        <taxon>Gammaproteobacteria</taxon>
        <taxon>Lysobacterales</taxon>
        <taxon>Rhodanobacteraceae</taxon>
        <taxon>Dyella</taxon>
    </lineage>
</organism>
<evidence type="ECO:0000313" key="3">
    <source>
        <dbReference type="Proteomes" id="UP000267077"/>
    </source>
</evidence>
<gene>
    <name evidence="2" type="ORF">EKH79_03195</name>
</gene>
<evidence type="ECO:0000313" key="2">
    <source>
        <dbReference type="EMBL" id="RUL66830.1"/>
    </source>
</evidence>